<dbReference type="SUPFAM" id="SSF53474">
    <property type="entry name" value="alpha/beta-Hydrolases"/>
    <property type="match status" value="1"/>
</dbReference>
<dbReference type="Pfam" id="PF00561">
    <property type="entry name" value="Abhydrolase_1"/>
    <property type="match status" value="1"/>
</dbReference>
<dbReference type="PANTHER" id="PTHR46118:SF4">
    <property type="entry name" value="PROTEIN ABHD11"/>
    <property type="match status" value="1"/>
</dbReference>
<evidence type="ECO:0000313" key="4">
    <source>
        <dbReference type="EMBL" id="KAF9534144.1"/>
    </source>
</evidence>
<accession>A0A9P6ET36</accession>
<sequence>MLFRLCHRAPHPQNLLLTSLRTQNFSTRHGRNLSHEPVKLAYTAVIPENGNTTEKPLVILHGLFGSKRNWGSFLKAFSRDMPDRPIYALDLRNHGTSPHTTPMTYEAMAKDVHHFVEEKNLQEVQLLGHSMGGKVAMAYALSSPEKLSRLIIADITPSIGQLSDEFLQYISLMKKIEDMPQGAIKTRSDADKILSSHESDMSVRQFLLTNLHIPSASRTASQSSDERVKFIVPLDTLSQFISELGSFPYEYNAATGTVPVRWEGPTLAVKGTKSPFINHKNIPIMRSFFPNVQIEELDTGHWVHAERPTDFRKLVVEFLSRSS</sequence>
<comment type="similarity">
    <text evidence="1">Belongs to the AB hydrolase superfamily.</text>
</comment>
<name>A0A9P6ET36_9AGAR</name>
<keyword evidence="5" id="KW-1185">Reference proteome</keyword>
<dbReference type="PANTHER" id="PTHR46118">
    <property type="entry name" value="PROTEIN ABHD11"/>
    <property type="match status" value="1"/>
</dbReference>
<dbReference type="PRINTS" id="PR00111">
    <property type="entry name" value="ABHYDROLASE"/>
</dbReference>
<reference evidence="4" key="1">
    <citation type="submission" date="2020-11" db="EMBL/GenBank/DDBJ databases">
        <authorList>
            <consortium name="DOE Joint Genome Institute"/>
            <person name="Ahrendt S."/>
            <person name="Riley R."/>
            <person name="Andreopoulos W."/>
            <person name="Labutti K."/>
            <person name="Pangilinan J."/>
            <person name="Ruiz-Duenas F.J."/>
            <person name="Barrasa J.M."/>
            <person name="Sanchez-Garcia M."/>
            <person name="Camarero S."/>
            <person name="Miyauchi S."/>
            <person name="Serrano A."/>
            <person name="Linde D."/>
            <person name="Babiker R."/>
            <person name="Drula E."/>
            <person name="Ayuso-Fernandez I."/>
            <person name="Pacheco R."/>
            <person name="Padilla G."/>
            <person name="Ferreira P."/>
            <person name="Barriuso J."/>
            <person name="Kellner H."/>
            <person name="Castanera R."/>
            <person name="Alfaro M."/>
            <person name="Ramirez L."/>
            <person name="Pisabarro A.G."/>
            <person name="Kuo A."/>
            <person name="Tritt A."/>
            <person name="Lipzen A."/>
            <person name="He G."/>
            <person name="Yan M."/>
            <person name="Ng V."/>
            <person name="Cullen D."/>
            <person name="Martin F."/>
            <person name="Rosso M.-N."/>
            <person name="Henrissat B."/>
            <person name="Hibbett D."/>
            <person name="Martinez A.T."/>
            <person name="Grigoriev I.V."/>
        </authorList>
    </citation>
    <scope>NUCLEOTIDE SEQUENCE</scope>
    <source>
        <strain evidence="4">CBS 506.95</strain>
    </source>
</reference>
<evidence type="ECO:0000256" key="1">
    <source>
        <dbReference type="ARBA" id="ARBA00008645"/>
    </source>
</evidence>
<dbReference type="InterPro" id="IPR029058">
    <property type="entry name" value="AB_hydrolase_fold"/>
</dbReference>
<dbReference type="AlphaFoldDB" id="A0A9P6ET36"/>
<dbReference type="OrthoDB" id="8119704at2759"/>
<keyword evidence="2" id="KW-0378">Hydrolase</keyword>
<proteinExistence type="inferred from homology"/>
<evidence type="ECO:0000259" key="3">
    <source>
        <dbReference type="Pfam" id="PF00561"/>
    </source>
</evidence>
<dbReference type="EMBL" id="MU157826">
    <property type="protein sequence ID" value="KAF9534144.1"/>
    <property type="molecule type" value="Genomic_DNA"/>
</dbReference>
<dbReference type="InterPro" id="IPR000073">
    <property type="entry name" value="AB_hydrolase_1"/>
</dbReference>
<dbReference type="Proteomes" id="UP000807306">
    <property type="component" value="Unassembled WGS sequence"/>
</dbReference>
<dbReference type="GO" id="GO:0005739">
    <property type="term" value="C:mitochondrion"/>
    <property type="evidence" value="ECO:0007669"/>
    <property type="project" value="TreeGrafter"/>
</dbReference>
<organism evidence="4 5">
    <name type="scientific">Crepidotus variabilis</name>
    <dbReference type="NCBI Taxonomy" id="179855"/>
    <lineage>
        <taxon>Eukaryota</taxon>
        <taxon>Fungi</taxon>
        <taxon>Dikarya</taxon>
        <taxon>Basidiomycota</taxon>
        <taxon>Agaricomycotina</taxon>
        <taxon>Agaricomycetes</taxon>
        <taxon>Agaricomycetidae</taxon>
        <taxon>Agaricales</taxon>
        <taxon>Agaricineae</taxon>
        <taxon>Crepidotaceae</taxon>
        <taxon>Crepidotus</taxon>
    </lineage>
</organism>
<evidence type="ECO:0000256" key="2">
    <source>
        <dbReference type="ARBA" id="ARBA00022801"/>
    </source>
</evidence>
<protein>
    <submittedName>
        <fullName evidence="4">Alpha beta-hydrolase</fullName>
    </submittedName>
</protein>
<dbReference type="GO" id="GO:0052689">
    <property type="term" value="F:carboxylic ester hydrolase activity"/>
    <property type="evidence" value="ECO:0007669"/>
    <property type="project" value="TreeGrafter"/>
</dbReference>
<feature type="domain" description="AB hydrolase-1" evidence="3">
    <location>
        <begin position="55"/>
        <end position="308"/>
    </location>
</feature>
<evidence type="ECO:0000313" key="5">
    <source>
        <dbReference type="Proteomes" id="UP000807306"/>
    </source>
</evidence>
<comment type="caution">
    <text evidence="4">The sequence shown here is derived from an EMBL/GenBank/DDBJ whole genome shotgun (WGS) entry which is preliminary data.</text>
</comment>
<gene>
    <name evidence="4" type="ORF">CPB83DRAFT_843753</name>
</gene>
<dbReference type="Gene3D" id="3.40.50.1820">
    <property type="entry name" value="alpha/beta hydrolase"/>
    <property type="match status" value="1"/>
</dbReference>